<accession>A0AAD7WR90</accession>
<name>A0AAD7WR90_9TELE</name>
<protein>
    <submittedName>
        <fullName evidence="2">Uncharacterized protein</fullName>
    </submittedName>
</protein>
<feature type="compositionally biased region" description="Basic and acidic residues" evidence="1">
    <location>
        <begin position="297"/>
        <end position="309"/>
    </location>
</feature>
<comment type="caution">
    <text evidence="2">The sequence shown here is derived from an EMBL/GenBank/DDBJ whole genome shotgun (WGS) entry which is preliminary data.</text>
</comment>
<feature type="region of interest" description="Disordered" evidence="1">
    <location>
        <begin position="1"/>
        <end position="40"/>
    </location>
</feature>
<reference evidence="2" key="1">
    <citation type="journal article" date="2023" name="Science">
        <title>Genome structures resolve the early diversification of teleost fishes.</title>
        <authorList>
            <person name="Parey E."/>
            <person name="Louis A."/>
            <person name="Montfort J."/>
            <person name="Bouchez O."/>
            <person name="Roques C."/>
            <person name="Iampietro C."/>
            <person name="Lluch J."/>
            <person name="Castinel A."/>
            <person name="Donnadieu C."/>
            <person name="Desvignes T."/>
            <person name="Floi Bucao C."/>
            <person name="Jouanno E."/>
            <person name="Wen M."/>
            <person name="Mejri S."/>
            <person name="Dirks R."/>
            <person name="Jansen H."/>
            <person name="Henkel C."/>
            <person name="Chen W.J."/>
            <person name="Zahm M."/>
            <person name="Cabau C."/>
            <person name="Klopp C."/>
            <person name="Thompson A.W."/>
            <person name="Robinson-Rechavi M."/>
            <person name="Braasch I."/>
            <person name="Lecointre G."/>
            <person name="Bobe J."/>
            <person name="Postlethwait J.H."/>
            <person name="Berthelot C."/>
            <person name="Roest Crollius H."/>
            <person name="Guiguen Y."/>
        </authorList>
    </citation>
    <scope>NUCLEOTIDE SEQUENCE</scope>
    <source>
        <strain evidence="2">NC1722</strain>
    </source>
</reference>
<dbReference type="AlphaFoldDB" id="A0AAD7WR90"/>
<feature type="compositionally biased region" description="Polar residues" evidence="1">
    <location>
        <begin position="17"/>
        <end position="28"/>
    </location>
</feature>
<organism evidence="2 3">
    <name type="scientific">Aldrovandia affinis</name>
    <dbReference type="NCBI Taxonomy" id="143900"/>
    <lineage>
        <taxon>Eukaryota</taxon>
        <taxon>Metazoa</taxon>
        <taxon>Chordata</taxon>
        <taxon>Craniata</taxon>
        <taxon>Vertebrata</taxon>
        <taxon>Euteleostomi</taxon>
        <taxon>Actinopterygii</taxon>
        <taxon>Neopterygii</taxon>
        <taxon>Teleostei</taxon>
        <taxon>Notacanthiformes</taxon>
        <taxon>Halosauridae</taxon>
        <taxon>Aldrovandia</taxon>
    </lineage>
</organism>
<proteinExistence type="predicted"/>
<feature type="compositionally biased region" description="Low complexity" evidence="1">
    <location>
        <begin position="103"/>
        <end position="116"/>
    </location>
</feature>
<evidence type="ECO:0000313" key="2">
    <source>
        <dbReference type="EMBL" id="KAJ8406063.1"/>
    </source>
</evidence>
<keyword evidence="3" id="KW-1185">Reference proteome</keyword>
<evidence type="ECO:0000256" key="1">
    <source>
        <dbReference type="SAM" id="MobiDB-lite"/>
    </source>
</evidence>
<sequence>MYSRTRAEGDGDKAQGPSLSHRFTSRSVDTAAPGGEFDSGGAARHVIGSANCISPFSSGGAEIIQNSNERFNLFPPFNLRRVASPSGSLCESAGPNGRRGRPRGSLSRSSKSRGAGRFCGGARQQGGRYHTAVSAVPPPPTPPQTRSHPDVFVPNAAAGIETQEMQPVRRERWLPALELRPRFPCRLSVVTSYHPGPNAASGSFELPCVCVYTAPPYRSTARVRGEKALNWTSYGVWRCEPGGRTGHSGKRVAHSAQGDLVNKRAAADMATTQLLLADRRAHGRGLSINGLKPPSLPEKEGEKREDSRKPIPPRLLDVAGTGREGGRGRGRLAENPRGRGVDSRHGFPHLRTTRERGGERSLCAPPQRGGSRRLEETDPPSRSLH</sequence>
<feature type="compositionally biased region" description="Basic and acidic residues" evidence="1">
    <location>
        <begin position="1"/>
        <end position="13"/>
    </location>
</feature>
<gene>
    <name evidence="2" type="ORF">AAFF_G00309510</name>
</gene>
<feature type="region of interest" description="Disordered" evidence="1">
    <location>
        <begin position="85"/>
        <end position="148"/>
    </location>
</feature>
<dbReference type="EMBL" id="JAINUG010000045">
    <property type="protein sequence ID" value="KAJ8406063.1"/>
    <property type="molecule type" value="Genomic_DNA"/>
</dbReference>
<feature type="compositionally biased region" description="Basic and acidic residues" evidence="1">
    <location>
        <begin position="324"/>
        <end position="345"/>
    </location>
</feature>
<evidence type="ECO:0000313" key="3">
    <source>
        <dbReference type="Proteomes" id="UP001221898"/>
    </source>
</evidence>
<feature type="region of interest" description="Disordered" evidence="1">
    <location>
        <begin position="285"/>
        <end position="385"/>
    </location>
</feature>
<dbReference type="Proteomes" id="UP001221898">
    <property type="component" value="Unassembled WGS sequence"/>
</dbReference>